<dbReference type="Proteomes" id="UP001139311">
    <property type="component" value="Unassembled WGS sequence"/>
</dbReference>
<comment type="caution">
    <text evidence="2">The sequence shown here is derived from an EMBL/GenBank/DDBJ whole genome shotgun (WGS) entry which is preliminary data.</text>
</comment>
<evidence type="ECO:0000313" key="2">
    <source>
        <dbReference type="EMBL" id="MCB4821279.1"/>
    </source>
</evidence>
<dbReference type="EMBL" id="JAJAQI010000006">
    <property type="protein sequence ID" value="MCB4821279.1"/>
    <property type="molecule type" value="Genomic_DNA"/>
</dbReference>
<gene>
    <name evidence="2" type="ORF">LHA35_05985</name>
</gene>
<protein>
    <submittedName>
        <fullName evidence="2">Uncharacterized protein</fullName>
    </submittedName>
</protein>
<evidence type="ECO:0000256" key="1">
    <source>
        <dbReference type="SAM" id="SignalP"/>
    </source>
</evidence>
<reference evidence="2" key="1">
    <citation type="submission" date="2021-10" db="EMBL/GenBank/DDBJ databases">
        <title>Roseicella aerolatum sp. nov., isolated from aerosols of e-waste dismantling site.</title>
        <authorList>
            <person name="Qin T."/>
        </authorList>
    </citation>
    <scope>NUCLEOTIDE SEQUENCE</scope>
    <source>
        <strain evidence="2">GB24</strain>
    </source>
</reference>
<evidence type="ECO:0000313" key="3">
    <source>
        <dbReference type="Proteomes" id="UP001139311"/>
    </source>
</evidence>
<sequence length="157" mass="16724">MRRWALLLAPLAALGLPLAGAVDAGAQQRQGPPHEWTFGVWTGGLYPAGDTGTPACFGSPTVIFTRDVVMRVSVLDTAYRQRTIETVALQPDGLEFRFTPMAPVVGPLGNRMPPDAGFGCGGNPNILRVERKGPDEIAFPGCTEFPSTLKRCTTAAK</sequence>
<organism evidence="2 3">
    <name type="scientific">Roseicella aerolata</name>
    <dbReference type="NCBI Taxonomy" id="2883479"/>
    <lineage>
        <taxon>Bacteria</taxon>
        <taxon>Pseudomonadati</taxon>
        <taxon>Pseudomonadota</taxon>
        <taxon>Alphaproteobacteria</taxon>
        <taxon>Acetobacterales</taxon>
        <taxon>Roseomonadaceae</taxon>
        <taxon>Roseicella</taxon>
    </lineage>
</organism>
<feature type="chain" id="PRO_5040838513" evidence="1">
    <location>
        <begin position="22"/>
        <end position="157"/>
    </location>
</feature>
<feature type="signal peptide" evidence="1">
    <location>
        <begin position="1"/>
        <end position="21"/>
    </location>
</feature>
<dbReference type="AlphaFoldDB" id="A0A9X1ICA4"/>
<accession>A0A9X1ICA4</accession>
<keyword evidence="3" id="KW-1185">Reference proteome</keyword>
<keyword evidence="1" id="KW-0732">Signal</keyword>
<name>A0A9X1ICA4_9PROT</name>
<proteinExistence type="predicted"/>
<dbReference type="RefSeq" id="WP_226605774.1">
    <property type="nucleotide sequence ID" value="NZ_JAJAQI010000006.1"/>
</dbReference>